<organism evidence="1 2">
    <name type="scientific">Raoultella terrigena</name>
    <name type="common">Klebsiella terrigena</name>
    <dbReference type="NCBI Taxonomy" id="577"/>
    <lineage>
        <taxon>Bacteria</taxon>
        <taxon>Pseudomonadati</taxon>
        <taxon>Pseudomonadota</taxon>
        <taxon>Gammaproteobacteria</taxon>
        <taxon>Enterobacterales</taxon>
        <taxon>Enterobacteriaceae</taxon>
        <taxon>Klebsiella/Raoultella group</taxon>
        <taxon>Raoultella</taxon>
    </lineage>
</organism>
<evidence type="ECO:0000313" key="2">
    <source>
        <dbReference type="Proteomes" id="UP000339249"/>
    </source>
</evidence>
<reference evidence="1 2" key="1">
    <citation type="submission" date="2019-04" db="EMBL/GenBank/DDBJ databases">
        <authorList>
            <consortium name="Pathogen Informatics"/>
        </authorList>
    </citation>
    <scope>NUCLEOTIDE SEQUENCE [LARGE SCALE GENOMIC DNA]</scope>
    <source>
        <strain evidence="1 2">NCTC9185</strain>
    </source>
</reference>
<dbReference type="EMBL" id="CABDVU010000001">
    <property type="protein sequence ID" value="VTN08326.1"/>
    <property type="molecule type" value="Genomic_DNA"/>
</dbReference>
<dbReference type="Proteomes" id="UP000339249">
    <property type="component" value="Unassembled WGS sequence"/>
</dbReference>
<evidence type="ECO:0000313" key="1">
    <source>
        <dbReference type="EMBL" id="VTN08326.1"/>
    </source>
</evidence>
<name>A0A4U9CUM0_RAOTE</name>
<sequence length="39" mass="4555">MLRGWHLNPGSGIRFPMALAWFMMNCKLQQGLILQMSIY</sequence>
<protein>
    <submittedName>
        <fullName evidence="1">Uncharacterized protein</fullName>
    </submittedName>
</protein>
<accession>A0A4U9CUM0</accession>
<gene>
    <name evidence="1" type="ORF">NCTC9185_00201</name>
</gene>
<dbReference type="AlphaFoldDB" id="A0A4U9CUM0"/>
<proteinExistence type="predicted"/>